<gene>
    <name evidence="1" type="ORF">H2C83_07210</name>
</gene>
<dbReference type="RefSeq" id="WP_181739308.1">
    <property type="nucleotide sequence ID" value="NZ_JACEOL010000025.1"/>
</dbReference>
<dbReference type="EMBL" id="JACEOL010000025">
    <property type="protein sequence ID" value="MBA4602109.1"/>
    <property type="molecule type" value="Genomic_DNA"/>
</dbReference>
<name>A0A7W1XRT5_9BACL</name>
<evidence type="ECO:0000313" key="1">
    <source>
        <dbReference type="EMBL" id="MBA4602109.1"/>
    </source>
</evidence>
<sequence>MDNIEIVIKDFRKENINSFIYEELRLPALTIKSSHFYDHQSERDLEFAQVKNMKKILSPKGTGYVVLEKILMGIELHNVVMVFSFDEENGDIVINFPENEIFTGGVKEIKLKVKKILDDLIKLRNRYEIGKIIIGYEPAEDQDTKLIELNNQEICLEKVFERIIKGI</sequence>
<comment type="caution">
    <text evidence="1">The sequence shown here is derived from an EMBL/GenBank/DDBJ whole genome shotgun (WGS) entry which is preliminary data.</text>
</comment>
<dbReference type="Proteomes" id="UP000538292">
    <property type="component" value="Unassembled WGS sequence"/>
</dbReference>
<accession>A0A7W1XRT5</accession>
<proteinExistence type="predicted"/>
<evidence type="ECO:0000313" key="2">
    <source>
        <dbReference type="Proteomes" id="UP000538292"/>
    </source>
</evidence>
<dbReference type="AlphaFoldDB" id="A0A7W1XRT5"/>
<organism evidence="1 2">
    <name type="scientific">Thermoactinomyces mirandus</name>
    <dbReference type="NCBI Taxonomy" id="2756294"/>
    <lineage>
        <taxon>Bacteria</taxon>
        <taxon>Bacillati</taxon>
        <taxon>Bacillota</taxon>
        <taxon>Bacilli</taxon>
        <taxon>Bacillales</taxon>
        <taxon>Thermoactinomycetaceae</taxon>
        <taxon>Thermoactinomyces</taxon>
    </lineage>
</organism>
<reference evidence="1 2" key="1">
    <citation type="submission" date="2020-07" db="EMBL/GenBank/DDBJ databases">
        <title>Thermoactinomyces phylogeny.</title>
        <authorList>
            <person name="Dunlap C."/>
        </authorList>
    </citation>
    <scope>NUCLEOTIDE SEQUENCE [LARGE SCALE GENOMIC DNA]</scope>
    <source>
        <strain evidence="1 2">AMNI-1</strain>
    </source>
</reference>
<protein>
    <submittedName>
        <fullName evidence="1">Uncharacterized protein</fullName>
    </submittedName>
</protein>
<keyword evidence="2" id="KW-1185">Reference proteome</keyword>